<comment type="caution">
    <text evidence="1">The sequence shown here is derived from an EMBL/GenBank/DDBJ whole genome shotgun (WGS) entry which is preliminary data.</text>
</comment>
<dbReference type="AlphaFoldDB" id="A0A6M2B950"/>
<evidence type="ECO:0000313" key="1">
    <source>
        <dbReference type="EMBL" id="NGX88994.1"/>
    </source>
</evidence>
<organism evidence="1 2">
    <name type="scientific">Rahnella contaminans</name>
    <dbReference type="NCBI Taxonomy" id="2703882"/>
    <lineage>
        <taxon>Bacteria</taxon>
        <taxon>Pseudomonadati</taxon>
        <taxon>Pseudomonadota</taxon>
        <taxon>Gammaproteobacteria</taxon>
        <taxon>Enterobacterales</taxon>
        <taxon>Yersiniaceae</taxon>
        <taxon>Rahnella</taxon>
    </lineage>
</organism>
<dbReference type="Pfam" id="PF05655">
    <property type="entry name" value="AvrD"/>
    <property type="match status" value="1"/>
</dbReference>
<gene>
    <name evidence="1" type="ORF">GW579_18100</name>
</gene>
<proteinExistence type="predicted"/>
<evidence type="ECO:0000313" key="2">
    <source>
        <dbReference type="Proteomes" id="UP000476696"/>
    </source>
</evidence>
<reference evidence="1 2" key="1">
    <citation type="submission" date="2020-03" db="EMBL/GenBank/DDBJ databases">
        <title>Rahnella aceri sp. nov., isoated from traditional Jeju Makgeolli.</title>
        <authorList>
            <person name="Kim I.S."/>
            <person name="Jeon D."/>
        </authorList>
    </citation>
    <scope>NUCLEOTIDE SEQUENCE [LARGE SCALE GENOMIC DNA]</scope>
    <source>
        <strain evidence="1 2">Lac-M11</strain>
    </source>
</reference>
<evidence type="ECO:0008006" key="3">
    <source>
        <dbReference type="Google" id="ProtNLM"/>
    </source>
</evidence>
<dbReference type="Proteomes" id="UP000476696">
    <property type="component" value="Unassembled WGS sequence"/>
</dbReference>
<name>A0A6M2B950_9GAMM</name>
<protein>
    <recommendedName>
        <fullName evidence="3">Avirulence D protein</fullName>
    </recommendedName>
</protein>
<dbReference type="InterPro" id="IPR008799">
    <property type="entry name" value="Pseudomon_AvrD"/>
</dbReference>
<dbReference type="RefSeq" id="WP_165060852.1">
    <property type="nucleotide sequence ID" value="NZ_JAADJS010000004.1"/>
</dbReference>
<sequence length="326" mass="36479">MNSKKKFSSVDEILGPSENRFFSSGYRCSEHKVSNLTFPEPRENNCCLEATVSLFYPSNWSVKNAGMDVTPHLSTVDMLVLAIQMVETHLSFHLGLSMDDLDTNHVNEIAIHAGTKPQEDLNDIPVSLVLRRSVEKADDSSRKVSTYECRVGLMRAVCQIEHPSCGKENNKLEINILDNSNIKKRYYGLGYKEQKHTLSAVCLDMANLTADAQVEFILSKEESQAITPEKVSYIDVFVTCAQLAQVLLYSLDGLSRSETSTLWMIRTHFSEDAGEIKNHDKVTALISKSQIIELNGKQWRNAEVLGTLGNKKAKITFAHALPPIKI</sequence>
<dbReference type="EMBL" id="JAADJS010000004">
    <property type="protein sequence ID" value="NGX88994.1"/>
    <property type="molecule type" value="Genomic_DNA"/>
</dbReference>
<accession>A0A6M2B950</accession>
<keyword evidence="2" id="KW-1185">Reference proteome</keyword>